<evidence type="ECO:0000313" key="2">
    <source>
        <dbReference type="RefSeq" id="XP_026494030.2"/>
    </source>
</evidence>
<evidence type="ECO:0000313" key="1">
    <source>
        <dbReference type="Proteomes" id="UP001652626"/>
    </source>
</evidence>
<dbReference type="GeneID" id="113399166"/>
<reference evidence="2" key="1">
    <citation type="submission" date="2025-08" db="UniProtKB">
        <authorList>
            <consortium name="RefSeq"/>
        </authorList>
    </citation>
    <scope>IDENTIFICATION</scope>
    <source>
        <tissue evidence="2">Whole body</tissue>
    </source>
</reference>
<dbReference type="InterPro" id="IPR027902">
    <property type="entry name" value="DUF4487"/>
</dbReference>
<gene>
    <name evidence="2" type="primary">LOC113399166</name>
</gene>
<dbReference type="OMA" id="PCVQQTF"/>
<keyword evidence="1" id="KW-1185">Reference proteome</keyword>
<dbReference type="Proteomes" id="UP001652626">
    <property type="component" value="Chromosome 18"/>
</dbReference>
<dbReference type="PANTHER" id="PTHR16071">
    <property type="entry name" value="CHROMOSOME 1 OPEN READING FRAME 112"/>
    <property type="match status" value="1"/>
</dbReference>
<protein>
    <submittedName>
        <fullName evidence="2">FIGNL1-interacting regulator of recombination and mitosis-like</fullName>
    </submittedName>
</protein>
<organism evidence="1 2">
    <name type="scientific">Vanessa tameamea</name>
    <name type="common">Kamehameha butterfly</name>
    <dbReference type="NCBI Taxonomy" id="334116"/>
    <lineage>
        <taxon>Eukaryota</taxon>
        <taxon>Metazoa</taxon>
        <taxon>Ecdysozoa</taxon>
        <taxon>Arthropoda</taxon>
        <taxon>Hexapoda</taxon>
        <taxon>Insecta</taxon>
        <taxon>Pterygota</taxon>
        <taxon>Neoptera</taxon>
        <taxon>Endopterygota</taxon>
        <taxon>Lepidoptera</taxon>
        <taxon>Glossata</taxon>
        <taxon>Ditrysia</taxon>
        <taxon>Papilionoidea</taxon>
        <taxon>Nymphalidae</taxon>
        <taxon>Nymphalinae</taxon>
        <taxon>Vanessa</taxon>
    </lineage>
</organism>
<proteinExistence type="predicted"/>
<dbReference type="PANTHER" id="PTHR16071:SF2">
    <property type="entry name" value="FIGNL1-INTERACTING REGULATOR OF RECOMBINATION AND MITOSIS"/>
    <property type="match status" value="1"/>
</dbReference>
<name>A0A8B8IAI4_VANTA</name>
<dbReference type="OrthoDB" id="6088000at2759"/>
<dbReference type="Pfam" id="PF14868">
    <property type="entry name" value="DUF4487"/>
    <property type="match status" value="1"/>
</dbReference>
<dbReference type="AlphaFoldDB" id="A0A8B8IAI4"/>
<accession>A0A8B8IAI4</accession>
<dbReference type="RefSeq" id="XP_026494030.2">
    <property type="nucleotide sequence ID" value="XM_026638245.2"/>
</dbReference>
<sequence length="858" mass="98483">MDDSQSSDIFSENSINLQNITINAESYDLLLNKIKNSTLGNVSQRNKLSERFNLILNDCSSLIFQGLELILSLLEESAVPIDKVINYIDDGACTLQILSNFIKNVIETTAVTCCTMKTFPTCTGNIISLVFSHCKDSECIYGRYLYNVEKKLKDLFRNCHELQLTYLMALGKNFLFDLSEQDEQEILIETLNINLKIGEVVQALDVKTMAEQWKAYVMICEKYSNFLLDKNIYSNCTKLLASTVEDNIKTALQVTEDKIVMRSLKVANFSLKILLKISSIFKGAICVNYQHILDLLQHISLCNSNYHELTLNKSSGFSNLMYTNLIVPTDALINQLVNEEKFIKLVLSTNTNDIKDQNILAYILFRISIMKALLQTNDISGTKYKLIECVFSILPNCHVCFNMGLKFNSIINESNQSYGLYEYLLIHTLALAACMTQQEYIKLEKRFYEAIMDVDYYTAVFCSNVWISLCRMNNSQLQINTLQNLLKIYQKLESNGSFATSPQQVNLNYTIELFFQTLKYPEKLLIYKHFSIQDKRNIGIWFALKIRNLPENLEIHAERIVIEKLIKVYDELSNNNTSYEIDNLIKYMKLASTCSFVECCLKLDDLIVISWCRACPDCSSIVLQNHPSVVQYMACLTNLTESYVQNFENNTSLNKIIRVMSSIMLKGNSDLIILILKTFCKLLCQCEDEDDSAMDLLINTLQTITKDNAVQNCLFSMITSHDEINNLFTPILNKHPSLTDLRHRFVEYKTKFQNTIGRKDQLEIVSENIFEHKCINDYNVDLKLEAIKTSSNFDIDIDSLFEESEPASKKAKLDMNVENLVSNIENNVLQLSQAKENILNDHKNRIKNVCDNLRNIIS</sequence>